<feature type="transmembrane region" description="Helical" evidence="1">
    <location>
        <begin position="74"/>
        <end position="96"/>
    </location>
</feature>
<evidence type="ECO:0000313" key="2">
    <source>
        <dbReference type="EMBL" id="CUQ76347.1"/>
    </source>
</evidence>
<protein>
    <submittedName>
        <fullName evidence="2">Uncharacterized protein</fullName>
    </submittedName>
</protein>
<sequence>MRRRVKFNKEMYVAALDKINVPSNGSYEKDAQHIDHIYKERIMNNETIDTMAGADVNDCMYDRQMLKHENMRKLILSFAMLVLGIVMTAVFVFRIASNIYLKNAGQKFTLDYVDESEYCRRTDEKTGLNSYDGYASVIWHSKNVYDTVMIYAKTYGEVSLFYMYSRKDYAEISRLNITVNDSYVDTLMQKGFEPAEIVASVNGDISGKYELKRGQSVDIYYLPQKGESIKSLRVPENIIRYIVYTIVVLIYCAFWLRRVIRIGIEEKRLDRSFAADN</sequence>
<accession>A0A174YS32</accession>
<evidence type="ECO:0000313" key="3">
    <source>
        <dbReference type="Proteomes" id="UP000095621"/>
    </source>
</evidence>
<proteinExistence type="predicted"/>
<keyword evidence="1" id="KW-1133">Transmembrane helix</keyword>
<dbReference type="Proteomes" id="UP000095621">
    <property type="component" value="Unassembled WGS sequence"/>
</dbReference>
<evidence type="ECO:0000256" key="1">
    <source>
        <dbReference type="SAM" id="Phobius"/>
    </source>
</evidence>
<reference evidence="2 3" key="1">
    <citation type="submission" date="2015-09" db="EMBL/GenBank/DDBJ databases">
        <authorList>
            <consortium name="Pathogen Informatics"/>
        </authorList>
    </citation>
    <scope>NUCLEOTIDE SEQUENCE [LARGE SCALE GENOMIC DNA]</scope>
    <source>
        <strain evidence="2 3">2789STDY5834875</strain>
    </source>
</reference>
<keyword evidence="1" id="KW-0472">Membrane</keyword>
<feature type="transmembrane region" description="Helical" evidence="1">
    <location>
        <begin position="238"/>
        <end position="256"/>
    </location>
</feature>
<dbReference type="RefSeq" id="WP_055215057.1">
    <property type="nucleotide sequence ID" value="NZ_CZBU01000002.1"/>
</dbReference>
<keyword evidence="1" id="KW-0812">Transmembrane</keyword>
<dbReference type="EMBL" id="CZBU01000002">
    <property type="protein sequence ID" value="CUQ76347.1"/>
    <property type="molecule type" value="Genomic_DNA"/>
</dbReference>
<dbReference type="AlphaFoldDB" id="A0A174YS32"/>
<organism evidence="2 3">
    <name type="scientific">Lachnospira eligens</name>
    <dbReference type="NCBI Taxonomy" id="39485"/>
    <lineage>
        <taxon>Bacteria</taxon>
        <taxon>Bacillati</taxon>
        <taxon>Bacillota</taxon>
        <taxon>Clostridia</taxon>
        <taxon>Lachnospirales</taxon>
        <taxon>Lachnospiraceae</taxon>
        <taxon>Lachnospira</taxon>
    </lineage>
</organism>
<gene>
    <name evidence="2" type="ORF">ERS852490_01004</name>
</gene>
<name>A0A174YS32_9FIRM</name>